<evidence type="ECO:0000256" key="1">
    <source>
        <dbReference type="SAM" id="MobiDB-lite"/>
    </source>
</evidence>
<comment type="caution">
    <text evidence="2">The sequence shown here is derived from an EMBL/GenBank/DDBJ whole genome shotgun (WGS) entry which is preliminary data.</text>
</comment>
<evidence type="ECO:0000313" key="3">
    <source>
        <dbReference type="Proteomes" id="UP001189429"/>
    </source>
</evidence>
<feature type="compositionally biased region" description="Pro residues" evidence="1">
    <location>
        <begin position="134"/>
        <end position="150"/>
    </location>
</feature>
<organism evidence="2 3">
    <name type="scientific">Prorocentrum cordatum</name>
    <dbReference type="NCBI Taxonomy" id="2364126"/>
    <lineage>
        <taxon>Eukaryota</taxon>
        <taxon>Sar</taxon>
        <taxon>Alveolata</taxon>
        <taxon>Dinophyceae</taxon>
        <taxon>Prorocentrales</taxon>
        <taxon>Prorocentraceae</taxon>
        <taxon>Prorocentrum</taxon>
    </lineage>
</organism>
<dbReference type="EMBL" id="CAUYUJ010015988">
    <property type="protein sequence ID" value="CAK0860533.1"/>
    <property type="molecule type" value="Genomic_DNA"/>
</dbReference>
<proteinExistence type="predicted"/>
<feature type="compositionally biased region" description="Low complexity" evidence="1">
    <location>
        <begin position="151"/>
        <end position="167"/>
    </location>
</feature>
<protein>
    <submittedName>
        <fullName evidence="2">Uncharacterized protein</fullName>
    </submittedName>
</protein>
<feature type="region of interest" description="Disordered" evidence="1">
    <location>
        <begin position="126"/>
        <end position="205"/>
    </location>
</feature>
<evidence type="ECO:0000313" key="2">
    <source>
        <dbReference type="EMBL" id="CAK0860533.1"/>
    </source>
</evidence>
<name>A0ABN9ULC2_9DINO</name>
<keyword evidence="3" id="KW-1185">Reference proteome</keyword>
<gene>
    <name evidence="2" type="ORF">PCOR1329_LOCUS49474</name>
</gene>
<accession>A0ABN9ULC2</accession>
<feature type="non-terminal residue" evidence="2">
    <location>
        <position position="1"/>
    </location>
</feature>
<reference evidence="2" key="1">
    <citation type="submission" date="2023-10" db="EMBL/GenBank/DDBJ databases">
        <authorList>
            <person name="Chen Y."/>
            <person name="Shah S."/>
            <person name="Dougan E. K."/>
            <person name="Thang M."/>
            <person name="Chan C."/>
        </authorList>
    </citation>
    <scope>NUCLEOTIDE SEQUENCE [LARGE SCALE GENOMIC DNA]</scope>
</reference>
<dbReference type="Proteomes" id="UP001189429">
    <property type="component" value="Unassembled WGS sequence"/>
</dbReference>
<sequence length="205" mass="20433">ASVSQVMCGLFNMMNPTPGAAAPLAAKVPPLAPGMGLPLQPGAPRDAEPIPSTASAVEFPSPTQMWGPGGIASQEAKATARLYATAPAMTAAAAGAAATEEVRPLDPSLLATTQPVEMATQEVVPGPAQSVTAMPPPAPQGVMPPAPKAPPSAAAAASVPPAQREAACVTPASPARPARIKHPMLEPTGESPPHKSNTLPHDPAL</sequence>